<dbReference type="RefSeq" id="WP_091634552.1">
    <property type="nucleotide sequence ID" value="NZ_FNYW01000017.1"/>
</dbReference>
<dbReference type="CDD" id="cd04496">
    <property type="entry name" value="SSB_OBF"/>
    <property type="match status" value="1"/>
</dbReference>
<dbReference type="HAMAP" id="MF_00984">
    <property type="entry name" value="SSB"/>
    <property type="match status" value="1"/>
</dbReference>
<evidence type="ECO:0000313" key="5">
    <source>
        <dbReference type="Proteomes" id="UP000198564"/>
    </source>
</evidence>
<dbReference type="SUPFAM" id="SSF50249">
    <property type="entry name" value="Nucleic acid-binding proteins"/>
    <property type="match status" value="1"/>
</dbReference>
<dbReference type="GO" id="GO:0009295">
    <property type="term" value="C:nucleoid"/>
    <property type="evidence" value="ECO:0007669"/>
    <property type="project" value="TreeGrafter"/>
</dbReference>
<dbReference type="NCBIfam" id="TIGR00621">
    <property type="entry name" value="ssb"/>
    <property type="match status" value="1"/>
</dbReference>
<sequence>MNTVAFVGRIVKEVELRNVGEDRLVTNNVLAVRKTFKKDGSSDADFIPFVVWGKKAEILEKFCNKGDLIALNGKMQSRTYQTNDKDTKYVVEMLVEDIEFIQKKSKN</sequence>
<reference evidence="5" key="1">
    <citation type="submission" date="2016-10" db="EMBL/GenBank/DDBJ databases">
        <authorList>
            <person name="Varghese N."/>
            <person name="Submissions S."/>
        </authorList>
    </citation>
    <scope>NUCLEOTIDE SEQUENCE [LARGE SCALE GENOMIC DNA]</scope>
    <source>
        <strain evidence="5">DSM 25751</strain>
    </source>
</reference>
<organism evidence="4 5">
    <name type="scientific">Alkalibacterium gilvum</name>
    <dbReference type="NCBI Taxonomy" id="1130080"/>
    <lineage>
        <taxon>Bacteria</taxon>
        <taxon>Bacillati</taxon>
        <taxon>Bacillota</taxon>
        <taxon>Bacilli</taxon>
        <taxon>Lactobacillales</taxon>
        <taxon>Carnobacteriaceae</taxon>
        <taxon>Alkalibacterium</taxon>
    </lineage>
</organism>
<comment type="caution">
    <text evidence="2">Lacks conserved residue(s) required for the propagation of feature annotation.</text>
</comment>
<comment type="subunit">
    <text evidence="2">Homotetramer.</text>
</comment>
<evidence type="ECO:0000313" key="4">
    <source>
        <dbReference type="EMBL" id="SEI76099.1"/>
    </source>
</evidence>
<dbReference type="InterPro" id="IPR011344">
    <property type="entry name" value="ssDNA-bd"/>
</dbReference>
<dbReference type="InterPro" id="IPR012340">
    <property type="entry name" value="NA-bd_OB-fold"/>
</dbReference>
<evidence type="ECO:0000256" key="2">
    <source>
        <dbReference type="HAMAP-Rule" id="MF_00984"/>
    </source>
</evidence>
<dbReference type="AlphaFoldDB" id="A0A1H6T7Q1"/>
<dbReference type="OrthoDB" id="9809878at2"/>
<evidence type="ECO:0000256" key="3">
    <source>
        <dbReference type="PIRNR" id="PIRNR002070"/>
    </source>
</evidence>
<dbReference type="Gene3D" id="2.40.50.140">
    <property type="entry name" value="Nucleic acid-binding proteins"/>
    <property type="match status" value="1"/>
</dbReference>
<dbReference type="STRING" id="1130080.SAMN04488113_11722"/>
<keyword evidence="1 2" id="KW-0238">DNA-binding</keyword>
<dbReference type="GO" id="GO:0003697">
    <property type="term" value="F:single-stranded DNA binding"/>
    <property type="evidence" value="ECO:0007669"/>
    <property type="project" value="UniProtKB-UniRule"/>
</dbReference>
<gene>
    <name evidence="4" type="ORF">SAMN04488113_11722</name>
</gene>
<dbReference type="EMBL" id="FNYW01000017">
    <property type="protein sequence ID" value="SEI76099.1"/>
    <property type="molecule type" value="Genomic_DNA"/>
</dbReference>
<protein>
    <recommendedName>
        <fullName evidence="2 3">Single-stranded DNA-binding protein</fullName>
        <shortName evidence="2">SSB</shortName>
    </recommendedName>
</protein>
<accession>A0A1H6T7Q1</accession>
<name>A0A1H6T7Q1_9LACT</name>
<proteinExistence type="inferred from homology"/>
<dbReference type="PANTHER" id="PTHR10302:SF27">
    <property type="entry name" value="SINGLE-STRANDED DNA-BINDING PROTEIN"/>
    <property type="match status" value="1"/>
</dbReference>
<dbReference type="PANTHER" id="PTHR10302">
    <property type="entry name" value="SINGLE-STRANDED DNA-BINDING PROTEIN"/>
    <property type="match status" value="1"/>
</dbReference>
<dbReference type="GO" id="GO:0006260">
    <property type="term" value="P:DNA replication"/>
    <property type="evidence" value="ECO:0007669"/>
    <property type="project" value="InterPro"/>
</dbReference>
<dbReference type="PROSITE" id="PS50935">
    <property type="entry name" value="SSB"/>
    <property type="match status" value="1"/>
</dbReference>
<dbReference type="PIRSF" id="PIRSF002070">
    <property type="entry name" value="SSB"/>
    <property type="match status" value="1"/>
</dbReference>
<dbReference type="InterPro" id="IPR000424">
    <property type="entry name" value="Primosome_PriB/ssb"/>
</dbReference>
<dbReference type="Pfam" id="PF00436">
    <property type="entry name" value="SSB"/>
    <property type="match status" value="1"/>
</dbReference>
<evidence type="ECO:0000256" key="1">
    <source>
        <dbReference type="ARBA" id="ARBA00023125"/>
    </source>
</evidence>
<keyword evidence="5" id="KW-1185">Reference proteome</keyword>
<dbReference type="Proteomes" id="UP000198564">
    <property type="component" value="Unassembled WGS sequence"/>
</dbReference>